<dbReference type="Gene3D" id="1.20.140.150">
    <property type="match status" value="1"/>
</dbReference>
<proteinExistence type="predicted"/>
<dbReference type="OrthoDB" id="6128343at2759"/>
<dbReference type="Proteomes" id="UP000242188">
    <property type="component" value="Unassembled WGS sequence"/>
</dbReference>
<accession>A0A210PFB8</accession>
<keyword evidence="1" id="KW-0472">Membrane</keyword>
<feature type="transmembrane region" description="Helical" evidence="1">
    <location>
        <begin position="81"/>
        <end position="100"/>
    </location>
</feature>
<feature type="transmembrane region" description="Helical" evidence="1">
    <location>
        <begin position="112"/>
        <end position="131"/>
    </location>
</feature>
<evidence type="ECO:0000313" key="3">
    <source>
        <dbReference type="Proteomes" id="UP000242188"/>
    </source>
</evidence>
<evidence type="ECO:0000256" key="1">
    <source>
        <dbReference type="SAM" id="Phobius"/>
    </source>
</evidence>
<feature type="transmembrane region" description="Helical" evidence="1">
    <location>
        <begin position="151"/>
        <end position="175"/>
    </location>
</feature>
<gene>
    <name evidence="2" type="ORF">KP79_PYT05414</name>
</gene>
<dbReference type="EMBL" id="NEDP02076739">
    <property type="protein sequence ID" value="OWF35151.1"/>
    <property type="molecule type" value="Genomic_DNA"/>
</dbReference>
<evidence type="ECO:0000313" key="2">
    <source>
        <dbReference type="EMBL" id="OWF35151.1"/>
    </source>
</evidence>
<keyword evidence="3" id="KW-1185">Reference proteome</keyword>
<dbReference type="AlphaFoldDB" id="A0A210PFB8"/>
<keyword evidence="1" id="KW-0812">Transmembrane</keyword>
<sequence>MKTKVFALMGGFTSLMQVFALCTPWWVIVKRDERRTVYGLWYTLSCEVSQGVSFCKTLYHHEPHEEHDVIDVVSNFLEYEIETMVAACVCLAATALGTVYRHRRASKDYLGYGLGGSLLLVASGSTAWVAIGKLIKENVDLGGHETIDIPWSLIISALSSTVPFVLGAFTVPFLLTNFRQLKRDRVAARALEDKIQSSTANLYTTDISMDRLPGYHNMGTSLTPAPSFSTLDSTAFPGDSVMSEPIKSGEIFL</sequence>
<keyword evidence="1" id="KW-1133">Transmembrane helix</keyword>
<name>A0A210PFB8_MIZYE</name>
<organism evidence="2 3">
    <name type="scientific">Mizuhopecten yessoensis</name>
    <name type="common">Japanese scallop</name>
    <name type="synonym">Patinopecten yessoensis</name>
    <dbReference type="NCBI Taxonomy" id="6573"/>
    <lineage>
        <taxon>Eukaryota</taxon>
        <taxon>Metazoa</taxon>
        <taxon>Spiralia</taxon>
        <taxon>Lophotrochozoa</taxon>
        <taxon>Mollusca</taxon>
        <taxon>Bivalvia</taxon>
        <taxon>Autobranchia</taxon>
        <taxon>Pteriomorphia</taxon>
        <taxon>Pectinida</taxon>
        <taxon>Pectinoidea</taxon>
        <taxon>Pectinidae</taxon>
        <taxon>Mizuhopecten</taxon>
    </lineage>
</organism>
<reference evidence="2 3" key="1">
    <citation type="journal article" date="2017" name="Nat. Ecol. Evol.">
        <title>Scallop genome provides insights into evolution of bilaterian karyotype and development.</title>
        <authorList>
            <person name="Wang S."/>
            <person name="Zhang J."/>
            <person name="Jiao W."/>
            <person name="Li J."/>
            <person name="Xun X."/>
            <person name="Sun Y."/>
            <person name="Guo X."/>
            <person name="Huan P."/>
            <person name="Dong B."/>
            <person name="Zhang L."/>
            <person name="Hu X."/>
            <person name="Sun X."/>
            <person name="Wang J."/>
            <person name="Zhao C."/>
            <person name="Wang Y."/>
            <person name="Wang D."/>
            <person name="Huang X."/>
            <person name="Wang R."/>
            <person name="Lv J."/>
            <person name="Li Y."/>
            <person name="Zhang Z."/>
            <person name="Liu B."/>
            <person name="Lu W."/>
            <person name="Hui Y."/>
            <person name="Liang J."/>
            <person name="Zhou Z."/>
            <person name="Hou R."/>
            <person name="Li X."/>
            <person name="Liu Y."/>
            <person name="Li H."/>
            <person name="Ning X."/>
            <person name="Lin Y."/>
            <person name="Zhao L."/>
            <person name="Xing Q."/>
            <person name="Dou J."/>
            <person name="Li Y."/>
            <person name="Mao J."/>
            <person name="Guo H."/>
            <person name="Dou H."/>
            <person name="Li T."/>
            <person name="Mu C."/>
            <person name="Jiang W."/>
            <person name="Fu Q."/>
            <person name="Fu X."/>
            <person name="Miao Y."/>
            <person name="Liu J."/>
            <person name="Yu Q."/>
            <person name="Li R."/>
            <person name="Liao H."/>
            <person name="Li X."/>
            <person name="Kong Y."/>
            <person name="Jiang Z."/>
            <person name="Chourrout D."/>
            <person name="Li R."/>
            <person name="Bao Z."/>
        </authorList>
    </citation>
    <scope>NUCLEOTIDE SEQUENCE [LARGE SCALE GENOMIC DNA]</scope>
    <source>
        <strain evidence="2 3">PY_sf001</strain>
    </source>
</reference>
<protein>
    <submittedName>
        <fullName evidence="2">Uncharacterized protein</fullName>
    </submittedName>
</protein>
<comment type="caution">
    <text evidence="2">The sequence shown here is derived from an EMBL/GenBank/DDBJ whole genome shotgun (WGS) entry which is preliminary data.</text>
</comment>